<feature type="domain" description="UBA" evidence="1">
    <location>
        <begin position="364"/>
        <end position="404"/>
    </location>
</feature>
<dbReference type="SUPFAM" id="SSF50630">
    <property type="entry name" value="Acid proteases"/>
    <property type="match status" value="1"/>
</dbReference>
<keyword evidence="2" id="KW-1185">Reference proteome</keyword>
<evidence type="ECO:0000313" key="3">
    <source>
        <dbReference type="WBParaSite" id="TMUE_2000008440.1"/>
    </source>
</evidence>
<dbReference type="Proteomes" id="UP000046395">
    <property type="component" value="Unassembled WGS sequence"/>
</dbReference>
<proteinExistence type="predicted"/>
<dbReference type="Gene3D" id="1.10.8.10">
    <property type="entry name" value="DNA helicase RuvA subunit, C-terminal domain"/>
    <property type="match status" value="1"/>
</dbReference>
<organism evidence="2 3">
    <name type="scientific">Trichuris muris</name>
    <name type="common">Mouse whipworm</name>
    <dbReference type="NCBI Taxonomy" id="70415"/>
    <lineage>
        <taxon>Eukaryota</taxon>
        <taxon>Metazoa</taxon>
        <taxon>Ecdysozoa</taxon>
        <taxon>Nematoda</taxon>
        <taxon>Enoplea</taxon>
        <taxon>Dorylaimia</taxon>
        <taxon>Trichinellida</taxon>
        <taxon>Trichuridae</taxon>
        <taxon>Trichuris</taxon>
    </lineage>
</organism>
<dbReference type="CDD" id="cd05479">
    <property type="entry name" value="RP_DDI"/>
    <property type="match status" value="1"/>
</dbReference>
<dbReference type="PANTHER" id="PTHR15397">
    <property type="entry name" value="SODIUM-GLUCOSE COTRANSPORTER REGULATORY PROTEIN -RELATED"/>
    <property type="match status" value="1"/>
</dbReference>
<dbReference type="InterPro" id="IPR021109">
    <property type="entry name" value="Peptidase_aspartic_dom_sf"/>
</dbReference>
<reference evidence="3" key="1">
    <citation type="submission" date="2019-12" db="UniProtKB">
        <authorList>
            <consortium name="WormBaseParasite"/>
        </authorList>
    </citation>
    <scope>IDENTIFICATION</scope>
</reference>
<protein>
    <submittedName>
        <fullName evidence="3">UBA domain-containing protein</fullName>
    </submittedName>
</protein>
<accession>A0A5S6QMJ2</accession>
<dbReference type="PROSITE" id="PS50030">
    <property type="entry name" value="UBA"/>
    <property type="match status" value="1"/>
</dbReference>
<evidence type="ECO:0000313" key="2">
    <source>
        <dbReference type="Proteomes" id="UP000046395"/>
    </source>
</evidence>
<dbReference type="STRING" id="70415.A0A5S6QMJ2"/>
<name>A0A5S6QMJ2_TRIMR</name>
<dbReference type="Pfam" id="PF09668">
    <property type="entry name" value="Asp_protease"/>
    <property type="match status" value="1"/>
</dbReference>
<dbReference type="SUPFAM" id="SSF46934">
    <property type="entry name" value="UBA-like"/>
    <property type="match status" value="1"/>
</dbReference>
<dbReference type="GO" id="GO:0004190">
    <property type="term" value="F:aspartic-type endopeptidase activity"/>
    <property type="evidence" value="ECO:0007669"/>
    <property type="project" value="InterPro"/>
</dbReference>
<dbReference type="InterPro" id="IPR009060">
    <property type="entry name" value="UBA-like_sf"/>
</dbReference>
<sequence>MWKITKVCRLNAGHQSQLNCRDTLKAVMHSKDRPCQVLDMEIRCSNSNGYTLLGIAPDHRCQWRGSVSDRSTKCLTREGFSVNVSFNGELLTDLSRTLGDYGVKSGDALLLHVIPTGDMEIVSLMQQVINDPRLAQAVMRSNPELLDAMAKRDIAKLKQLLPSAVQLASANLPAEAEMLRNPMDPEVQKLIEENIRRENIDSMFAHAMEHMPETFGTVNMLFIRCKVNNFDTTAFVDSGAQATIISESFAERCGLMRLVDRRFTGIAKGVGTCKIIGRIHIAQLQIENVFFAVSCVVVEKQPMDILFGLDMLKRHQCVIDLKQNCLVVGDTRTPFLAEHEIPASCRQVQEEAGPSVQLNVDGSNFAEEDIRKVARCGFTDAQAIEALKYSRGDVKKAIAWLVVRNLDKP</sequence>
<dbReference type="GO" id="GO:0006508">
    <property type="term" value="P:proteolysis"/>
    <property type="evidence" value="ECO:0007669"/>
    <property type="project" value="InterPro"/>
</dbReference>
<evidence type="ECO:0000259" key="1">
    <source>
        <dbReference type="PROSITE" id="PS50030"/>
    </source>
</evidence>
<dbReference type="AlphaFoldDB" id="A0A5S6QMJ2"/>
<dbReference type="InterPro" id="IPR019103">
    <property type="entry name" value="Peptidase_aspartic_DDI1-type"/>
</dbReference>
<dbReference type="Gene3D" id="2.40.70.10">
    <property type="entry name" value="Acid Proteases"/>
    <property type="match status" value="1"/>
</dbReference>
<dbReference type="InterPro" id="IPR015940">
    <property type="entry name" value="UBA"/>
</dbReference>
<dbReference type="WBParaSite" id="TMUE_2000008440.1">
    <property type="protein sequence ID" value="TMUE_2000008440.1"/>
    <property type="gene ID" value="WBGene00295152"/>
</dbReference>
<dbReference type="PANTHER" id="PTHR15397:SF3">
    <property type="entry name" value="DNA DAMAGE INDUCIBLE 1 HOMOLOG 2"/>
    <property type="match status" value="1"/>
</dbReference>